<proteinExistence type="predicted"/>
<dbReference type="KEGG" id="ahe:Arch_0533"/>
<organism evidence="1 2">
    <name type="scientific">Arcanobacterium haemolyticum (strain ATCC 9345 / DSM 20595 / CCM 5947 / CCUG 17215 / LMG 16163 / NBRC 15585 / NCTC 8452 / 11018)</name>
    <dbReference type="NCBI Taxonomy" id="644284"/>
    <lineage>
        <taxon>Bacteria</taxon>
        <taxon>Bacillati</taxon>
        <taxon>Actinomycetota</taxon>
        <taxon>Actinomycetes</taxon>
        <taxon>Actinomycetales</taxon>
        <taxon>Actinomycetaceae</taxon>
        <taxon>Arcanobacterium</taxon>
    </lineage>
</organism>
<evidence type="ECO:0000313" key="1">
    <source>
        <dbReference type="EMBL" id="ADH92276.1"/>
    </source>
</evidence>
<dbReference type="AlphaFoldDB" id="D7BMX7"/>
<sequence length="115" mass="12833">MKPIRYKLDYDWVWSHNSLGTRTLRLIIKDDDPAKLRTAVTSYIRSLPTDANGIAGRGGWAIYPNVNESTPNAIVIDIVSGGEDVADGIEDGADYAYNHLRKTAGITLEWRQLED</sequence>
<dbReference type="HOGENOM" id="CLU_149124_0_0_11"/>
<gene>
    <name evidence="1" type="ordered locus">Arch_0533</name>
</gene>
<dbReference type="EMBL" id="CP002045">
    <property type="protein sequence ID" value="ADH92276.1"/>
    <property type="molecule type" value="Genomic_DNA"/>
</dbReference>
<dbReference type="eggNOG" id="ENOG502ZP3E">
    <property type="taxonomic scope" value="Bacteria"/>
</dbReference>
<dbReference type="RefSeq" id="WP_013169774.1">
    <property type="nucleotide sequence ID" value="NC_014218.1"/>
</dbReference>
<accession>D7BMX7</accession>
<dbReference type="Proteomes" id="UP000000376">
    <property type="component" value="Chromosome"/>
</dbReference>
<reference evidence="1 2" key="1">
    <citation type="journal article" date="2010" name="Stand. Genomic Sci.">
        <title>Complete genome sequence of Arcanobacterium haemolyticum type strain (11018).</title>
        <authorList>
            <person name="Yasawong M."/>
            <person name="Teshima H."/>
            <person name="Lapidus A."/>
            <person name="Nolan M."/>
            <person name="Lucas S."/>
            <person name="Glavina Del Rio T."/>
            <person name="Tice H."/>
            <person name="Cheng J."/>
            <person name="Bruce D."/>
            <person name="Detter C."/>
            <person name="Tapia R."/>
            <person name="Han C."/>
            <person name="Goodwin L."/>
            <person name="Pitluck S."/>
            <person name="Liolios K."/>
            <person name="Ivanova N."/>
            <person name="Mavromatis K."/>
            <person name="Mikhailova N."/>
            <person name="Pati A."/>
            <person name="Chen A."/>
            <person name="Palaniappan K."/>
            <person name="Land M."/>
            <person name="Hauser L."/>
            <person name="Chang Y."/>
            <person name="Jeffries C."/>
            <person name="Rohde M."/>
            <person name="Sikorski J."/>
            <person name="Pukall R."/>
            <person name="Goker M."/>
            <person name="Woyke T."/>
            <person name="Bristow J."/>
            <person name="Eisen J."/>
            <person name="Markowitz V."/>
            <person name="Hugenholtz P."/>
            <person name="Kyrpides N."/>
            <person name="Klenk H."/>
        </authorList>
    </citation>
    <scope>NUCLEOTIDE SEQUENCE [LARGE SCALE GENOMIC DNA]</scope>
    <source>
        <strain evidence="2">ATCC 9345 / DSM 20595 / CCUG 17215 / LMG 16163 / NBRC 15585 / NCTC 8452 / 11018</strain>
    </source>
</reference>
<keyword evidence="2" id="KW-1185">Reference proteome</keyword>
<evidence type="ECO:0000313" key="2">
    <source>
        <dbReference type="Proteomes" id="UP000000376"/>
    </source>
</evidence>
<name>D7BMX7_ARCHD</name>
<dbReference type="OrthoDB" id="4411421at2"/>
<protein>
    <submittedName>
        <fullName evidence="1">Uncharacterized protein</fullName>
    </submittedName>
</protein>